<proteinExistence type="predicted"/>
<dbReference type="InterPro" id="IPR012859">
    <property type="entry name" value="Pilin_N_archaeal"/>
</dbReference>
<keyword evidence="3" id="KW-0282">Flagellum</keyword>
<dbReference type="Pfam" id="PF07790">
    <property type="entry name" value="Pilin_N"/>
    <property type="match status" value="1"/>
</dbReference>
<keyword evidence="1" id="KW-0812">Transmembrane</keyword>
<feature type="domain" description="Archaeal Type IV pilin N-terminal" evidence="2">
    <location>
        <begin position="24"/>
        <end position="100"/>
    </location>
</feature>
<evidence type="ECO:0000259" key="2">
    <source>
        <dbReference type="Pfam" id="PF07790"/>
    </source>
</evidence>
<keyword evidence="1" id="KW-1133">Transmembrane helix</keyword>
<comment type="caution">
    <text evidence="3">The sequence shown here is derived from an EMBL/GenBank/DDBJ whole genome shotgun (WGS) entry which is preliminary data.</text>
</comment>
<organism evidence="3 4">
    <name type="scientific">Halobiforma nitratireducens JCM 10879</name>
    <dbReference type="NCBI Taxonomy" id="1227454"/>
    <lineage>
        <taxon>Archaea</taxon>
        <taxon>Methanobacteriati</taxon>
        <taxon>Methanobacteriota</taxon>
        <taxon>Stenosarchaea group</taxon>
        <taxon>Halobacteria</taxon>
        <taxon>Halobacteriales</taxon>
        <taxon>Natrialbaceae</taxon>
        <taxon>Halobiforma</taxon>
    </lineage>
</organism>
<evidence type="ECO:0000313" key="4">
    <source>
        <dbReference type="Proteomes" id="UP000011607"/>
    </source>
</evidence>
<keyword evidence="1" id="KW-0472">Membrane</keyword>
<feature type="transmembrane region" description="Helical" evidence="1">
    <location>
        <begin position="28"/>
        <end position="53"/>
    </location>
</feature>
<name>M0M118_9EURY</name>
<keyword evidence="3" id="KW-0969">Cilium</keyword>
<sequence length="161" mass="16680">MSFSSGPDQSENSRDRSLRSDDLGVSPIVGVVLLLAITVVLAGAVHVFAFGIVDSSMPLETQPKAAFTFDSADCKGDGIEIGHVAGDSIPADELYVTVDNRDLSGSWAAPKGYSTSNVADGSVSAGDVATVCADDLDGETVRVRWQSDSGDRSAILAEWAG</sequence>
<evidence type="ECO:0000256" key="1">
    <source>
        <dbReference type="SAM" id="Phobius"/>
    </source>
</evidence>
<reference evidence="3 4" key="1">
    <citation type="journal article" date="2014" name="PLoS Genet.">
        <title>Phylogenetically driven sequencing of extremely halophilic archaea reveals strategies for static and dynamic osmo-response.</title>
        <authorList>
            <person name="Becker E.A."/>
            <person name="Seitzer P.M."/>
            <person name="Tritt A."/>
            <person name="Larsen D."/>
            <person name="Krusor M."/>
            <person name="Yao A.I."/>
            <person name="Wu D."/>
            <person name="Madern D."/>
            <person name="Eisen J.A."/>
            <person name="Darling A.E."/>
            <person name="Facciotti M.T."/>
        </authorList>
    </citation>
    <scope>NUCLEOTIDE SEQUENCE [LARGE SCALE GENOMIC DNA]</scope>
    <source>
        <strain evidence="3 4">JCM 10879</strain>
    </source>
</reference>
<dbReference type="AlphaFoldDB" id="M0M118"/>
<dbReference type="RefSeq" id="WP_006672648.1">
    <property type="nucleotide sequence ID" value="NZ_AOMA01000082.1"/>
</dbReference>
<dbReference type="OrthoDB" id="118020at2157"/>
<dbReference type="EMBL" id="AOMA01000082">
    <property type="protein sequence ID" value="EMA39492.1"/>
    <property type="molecule type" value="Genomic_DNA"/>
</dbReference>
<accession>M0M118</accession>
<gene>
    <name evidence="3" type="ORF">C446_08596</name>
</gene>
<dbReference type="NCBIfam" id="TIGR02537">
    <property type="entry name" value="arch_flag_Nterm"/>
    <property type="match status" value="1"/>
</dbReference>
<protein>
    <submittedName>
        <fullName evidence="3">Flagellin domain-containing protein</fullName>
    </submittedName>
</protein>
<dbReference type="InterPro" id="IPR013373">
    <property type="entry name" value="Flagellin/pilin_N_arc"/>
</dbReference>
<dbReference type="eggNOG" id="arCOG02416">
    <property type="taxonomic scope" value="Archaea"/>
</dbReference>
<dbReference type="Proteomes" id="UP000011607">
    <property type="component" value="Unassembled WGS sequence"/>
</dbReference>
<evidence type="ECO:0000313" key="3">
    <source>
        <dbReference type="EMBL" id="EMA39492.1"/>
    </source>
</evidence>
<keyword evidence="3" id="KW-0966">Cell projection</keyword>
<keyword evidence="4" id="KW-1185">Reference proteome</keyword>